<accession>A0ABS9DS24</accession>
<keyword evidence="4 7" id="KW-0732">Signal</keyword>
<dbReference type="CDD" id="cd16378">
    <property type="entry name" value="CcmH_N"/>
    <property type="match status" value="1"/>
</dbReference>
<evidence type="ECO:0000256" key="6">
    <source>
        <dbReference type="ARBA" id="ARBA00023004"/>
    </source>
</evidence>
<comment type="similarity">
    <text evidence="1 7">Belongs to the CcmH/CycL/Ccl2/NrfF family.</text>
</comment>
<evidence type="ECO:0000313" key="10">
    <source>
        <dbReference type="Proteomes" id="UP001521209"/>
    </source>
</evidence>
<evidence type="ECO:0000256" key="2">
    <source>
        <dbReference type="ARBA" id="ARBA00022617"/>
    </source>
</evidence>
<dbReference type="InterPro" id="IPR005616">
    <property type="entry name" value="CcmH/CycL/Ccl2/NrfF_N"/>
</dbReference>
<protein>
    <recommendedName>
        <fullName evidence="7">Cytochrome c-type biogenesis protein</fullName>
    </recommendedName>
</protein>
<dbReference type="Proteomes" id="UP001521209">
    <property type="component" value="Unassembled WGS sequence"/>
</dbReference>
<comment type="caution">
    <text evidence="9">The sequence shown here is derived from an EMBL/GenBank/DDBJ whole genome shotgun (WGS) entry which is preliminary data.</text>
</comment>
<gene>
    <name evidence="9" type="ORF">L2A60_02090</name>
</gene>
<keyword evidence="3 7" id="KW-0479">Metal-binding</keyword>
<dbReference type="RefSeq" id="WP_235702710.1">
    <property type="nucleotide sequence ID" value="NZ_JAKGBZ010000002.1"/>
</dbReference>
<evidence type="ECO:0000256" key="3">
    <source>
        <dbReference type="ARBA" id="ARBA00022723"/>
    </source>
</evidence>
<keyword evidence="7" id="KW-1133">Transmembrane helix</keyword>
<feature type="transmembrane region" description="Helical" evidence="7">
    <location>
        <begin position="110"/>
        <end position="130"/>
    </location>
</feature>
<evidence type="ECO:0000259" key="8">
    <source>
        <dbReference type="Pfam" id="PF03918"/>
    </source>
</evidence>
<feature type="domain" description="CcmH/CycL/Ccl2/NrfF N-terminal" evidence="8">
    <location>
        <begin position="34"/>
        <end position="154"/>
    </location>
</feature>
<feature type="signal peptide" evidence="7">
    <location>
        <begin position="1"/>
        <end position="19"/>
    </location>
</feature>
<reference evidence="9 10" key="1">
    <citation type="submission" date="2022-01" db="EMBL/GenBank/DDBJ databases">
        <authorList>
            <person name="Won M."/>
            <person name="Kim S.-J."/>
            <person name="Kwon S.-W."/>
        </authorList>
    </citation>
    <scope>NUCLEOTIDE SEQUENCE [LARGE SCALE GENOMIC DNA]</scope>
    <source>
        <strain evidence="9 10">KCTC 23505</strain>
    </source>
</reference>
<keyword evidence="7" id="KW-0812">Transmembrane</keyword>
<comment type="function">
    <text evidence="7">Possible subunit of a heme lyase.</text>
</comment>
<keyword evidence="6 7" id="KW-0408">Iron</keyword>
<evidence type="ECO:0000256" key="4">
    <source>
        <dbReference type="ARBA" id="ARBA00022729"/>
    </source>
</evidence>
<feature type="chain" id="PRO_5045007763" description="Cytochrome c-type biogenesis protein" evidence="7">
    <location>
        <begin position="20"/>
        <end position="155"/>
    </location>
</feature>
<evidence type="ECO:0000256" key="1">
    <source>
        <dbReference type="ARBA" id="ARBA00010342"/>
    </source>
</evidence>
<dbReference type="Gene3D" id="1.10.8.640">
    <property type="entry name" value="Cytochrome C biogenesis protein"/>
    <property type="match status" value="1"/>
</dbReference>
<dbReference type="EMBL" id="JAKGBZ010000002">
    <property type="protein sequence ID" value="MCF3945474.1"/>
    <property type="molecule type" value="Genomic_DNA"/>
</dbReference>
<keyword evidence="5" id="KW-0201">Cytochrome c-type biogenesis</keyword>
<evidence type="ECO:0000313" key="9">
    <source>
        <dbReference type="EMBL" id="MCF3945474.1"/>
    </source>
</evidence>
<evidence type="ECO:0000256" key="7">
    <source>
        <dbReference type="RuleBase" id="RU364112"/>
    </source>
</evidence>
<keyword evidence="10" id="KW-1185">Reference proteome</keyword>
<dbReference type="PANTHER" id="PTHR47870:SF1">
    <property type="entry name" value="CYTOCHROME C-TYPE BIOGENESIS PROTEIN CCMH"/>
    <property type="match status" value="1"/>
</dbReference>
<sequence>MKRVLILCFLGLAVTFAIAAADTPVTILRDGVTLTIAQEKRAEHIGNKLRCLVCQNETVENSQAGLAKQFRGIIRRRVVRGETNTQIVDFMVHRYGIFVLLKPPLIPLTWLLWFSPVIALLAGLMVVLIARRRRAPPSLPGLSEAERDRLKDILS</sequence>
<dbReference type="Pfam" id="PF03918">
    <property type="entry name" value="CcmH"/>
    <property type="match status" value="1"/>
</dbReference>
<dbReference type="InterPro" id="IPR051263">
    <property type="entry name" value="C-type_cytochrome_biogenesis"/>
</dbReference>
<keyword evidence="7" id="KW-0472">Membrane</keyword>
<keyword evidence="2 7" id="KW-0349">Heme</keyword>
<proteinExistence type="inferred from homology"/>
<dbReference type="PANTHER" id="PTHR47870">
    <property type="entry name" value="CYTOCHROME C-TYPE BIOGENESIS PROTEIN CCMH"/>
    <property type="match status" value="1"/>
</dbReference>
<evidence type="ECO:0000256" key="5">
    <source>
        <dbReference type="ARBA" id="ARBA00022748"/>
    </source>
</evidence>
<organism evidence="9 10">
    <name type="scientific">Acidiphilium iwatense</name>
    <dbReference type="NCBI Taxonomy" id="768198"/>
    <lineage>
        <taxon>Bacteria</taxon>
        <taxon>Pseudomonadati</taxon>
        <taxon>Pseudomonadota</taxon>
        <taxon>Alphaproteobacteria</taxon>
        <taxon>Acetobacterales</taxon>
        <taxon>Acidocellaceae</taxon>
        <taxon>Acidiphilium</taxon>
    </lineage>
</organism>
<dbReference type="InterPro" id="IPR038297">
    <property type="entry name" value="CcmH/CycL/NrfF/Ccl2_sf"/>
</dbReference>
<name>A0ABS9DS24_9PROT</name>